<sequence length="392" mass="39991">MTTPTDAAAAPPAAAAAHEAEAPLVPRWLARTGAWSWRLLFAAAVVGVVLWLVVQLRLVVVAVFIGLVLTAVLRPLAQRYRRVAHPALAAVLALLTGVAALAAVLALAILGISSEWPAVVQRVGDGLRGLAALLRDGGLPVTITDADVERWVSGAVGWLRTNSATLAGAAATRVGTFLVTLMVVALGVFSAVCFLIGGDRMFSWFVGQLPPRVRTAWRTAGDVAWRSFGGYTRGAVLTAACVGVLGYVVLLVLGVPLAIPLAVLIFVGAFVPLIGAPAAMVVAMLVALAANGLGNAVAVGIGIALVGQVEGHVLHPLVMGKHVRLHPFVVGIGVSAGTVLGGLVGAIVAIPVLGVGWAVFSALRPPPEPDDAEEAGVIDDAGRSVQDAPIPS</sequence>
<evidence type="ECO:0000313" key="10">
    <source>
        <dbReference type="EMBL" id="ACQ80858.1"/>
    </source>
</evidence>
<gene>
    <name evidence="10" type="ordered locus">Bcav_2613</name>
</gene>
<comment type="subcellular location">
    <subcellularLocation>
        <location evidence="1">Cell membrane</location>
        <topology evidence="1">Multi-pass membrane protein</topology>
    </subcellularLocation>
</comment>
<dbReference type="AlphaFoldDB" id="C5BXH5"/>
<keyword evidence="6 9" id="KW-1133">Transmembrane helix</keyword>
<evidence type="ECO:0000256" key="4">
    <source>
        <dbReference type="ARBA" id="ARBA00022475"/>
    </source>
</evidence>
<dbReference type="STRING" id="471853.Bcav_2613"/>
<accession>C5BXH5</accession>
<evidence type="ECO:0000256" key="3">
    <source>
        <dbReference type="ARBA" id="ARBA00022448"/>
    </source>
</evidence>
<dbReference type="PANTHER" id="PTHR21716">
    <property type="entry name" value="TRANSMEMBRANE PROTEIN"/>
    <property type="match status" value="1"/>
</dbReference>
<keyword evidence="3" id="KW-0813">Transport</keyword>
<dbReference type="KEGG" id="bcv:Bcav_2613"/>
<dbReference type="HOGENOM" id="CLU_031275_3_2_11"/>
<name>C5BXH5_BEUC1</name>
<proteinExistence type="inferred from homology"/>
<evidence type="ECO:0000256" key="1">
    <source>
        <dbReference type="ARBA" id="ARBA00004651"/>
    </source>
</evidence>
<reference evidence="10 11" key="1">
    <citation type="journal article" date="2009" name="Stand. Genomic Sci.">
        <title>Complete genome sequence of Beutenbergia cavernae type strain (HKI 0122).</title>
        <authorList>
            <person name="Land M."/>
            <person name="Pukall R."/>
            <person name="Abt B."/>
            <person name="Goker M."/>
            <person name="Rohde M."/>
            <person name="Glavina Del Rio T."/>
            <person name="Tice H."/>
            <person name="Copeland A."/>
            <person name="Cheng J.F."/>
            <person name="Lucas S."/>
            <person name="Chen F."/>
            <person name="Nolan M."/>
            <person name="Bruce D."/>
            <person name="Goodwin L."/>
            <person name="Pitluck S."/>
            <person name="Ivanova N."/>
            <person name="Mavromatis K."/>
            <person name="Ovchinnikova G."/>
            <person name="Pati A."/>
            <person name="Chen A."/>
            <person name="Palaniappan K."/>
            <person name="Hauser L."/>
            <person name="Chang Y.J."/>
            <person name="Jefferies C.C."/>
            <person name="Saunders E."/>
            <person name="Brettin T."/>
            <person name="Detter J.C."/>
            <person name="Han C."/>
            <person name="Chain P."/>
            <person name="Bristow J."/>
            <person name="Eisen J.A."/>
            <person name="Markowitz V."/>
            <person name="Hugenholtz P."/>
            <person name="Kyrpides N.C."/>
            <person name="Klenk H.P."/>
            <person name="Lapidus A."/>
        </authorList>
    </citation>
    <scope>NUCLEOTIDE SEQUENCE [LARGE SCALE GENOMIC DNA]</scope>
    <source>
        <strain evidence="11">ATCC BAA-8 / DSM 12333 / NBRC 16432</strain>
    </source>
</reference>
<evidence type="ECO:0000256" key="9">
    <source>
        <dbReference type="SAM" id="Phobius"/>
    </source>
</evidence>
<feature type="transmembrane region" description="Helical" evidence="9">
    <location>
        <begin position="35"/>
        <end position="53"/>
    </location>
</feature>
<evidence type="ECO:0000256" key="5">
    <source>
        <dbReference type="ARBA" id="ARBA00022692"/>
    </source>
</evidence>
<dbReference type="Proteomes" id="UP000007962">
    <property type="component" value="Chromosome"/>
</dbReference>
<keyword evidence="11" id="KW-1185">Reference proteome</keyword>
<dbReference type="RefSeq" id="WP_015883098.1">
    <property type="nucleotide sequence ID" value="NC_012669.1"/>
</dbReference>
<evidence type="ECO:0000313" key="11">
    <source>
        <dbReference type="Proteomes" id="UP000007962"/>
    </source>
</evidence>
<feature type="compositionally biased region" description="Acidic residues" evidence="8">
    <location>
        <begin position="368"/>
        <end position="377"/>
    </location>
</feature>
<feature type="transmembrane region" description="Helical" evidence="9">
    <location>
        <begin position="329"/>
        <end position="360"/>
    </location>
</feature>
<feature type="transmembrane region" description="Helical" evidence="9">
    <location>
        <begin position="89"/>
        <end position="112"/>
    </location>
</feature>
<evidence type="ECO:0000256" key="2">
    <source>
        <dbReference type="ARBA" id="ARBA00009773"/>
    </source>
</evidence>
<keyword evidence="7 9" id="KW-0472">Membrane</keyword>
<feature type="transmembrane region" description="Helical" evidence="9">
    <location>
        <begin position="59"/>
        <end position="77"/>
    </location>
</feature>
<dbReference type="PANTHER" id="PTHR21716:SF53">
    <property type="entry name" value="PERMEASE PERM-RELATED"/>
    <property type="match status" value="1"/>
</dbReference>
<evidence type="ECO:0008006" key="12">
    <source>
        <dbReference type="Google" id="ProtNLM"/>
    </source>
</evidence>
<dbReference type="GO" id="GO:0055085">
    <property type="term" value="P:transmembrane transport"/>
    <property type="evidence" value="ECO:0007669"/>
    <property type="project" value="TreeGrafter"/>
</dbReference>
<keyword evidence="4" id="KW-1003">Cell membrane</keyword>
<feature type="transmembrane region" description="Helical" evidence="9">
    <location>
        <begin position="174"/>
        <end position="196"/>
    </location>
</feature>
<dbReference type="GO" id="GO:0005886">
    <property type="term" value="C:plasma membrane"/>
    <property type="evidence" value="ECO:0007669"/>
    <property type="project" value="UniProtKB-SubCell"/>
</dbReference>
<dbReference type="eggNOG" id="COG0628">
    <property type="taxonomic scope" value="Bacteria"/>
</dbReference>
<evidence type="ECO:0000256" key="8">
    <source>
        <dbReference type="SAM" id="MobiDB-lite"/>
    </source>
</evidence>
<dbReference type="InterPro" id="IPR002549">
    <property type="entry name" value="AI-2E-like"/>
</dbReference>
<dbReference type="Pfam" id="PF01594">
    <property type="entry name" value="AI-2E_transport"/>
    <property type="match status" value="1"/>
</dbReference>
<evidence type="ECO:0000256" key="6">
    <source>
        <dbReference type="ARBA" id="ARBA00022989"/>
    </source>
</evidence>
<evidence type="ECO:0000256" key="7">
    <source>
        <dbReference type="ARBA" id="ARBA00023136"/>
    </source>
</evidence>
<protein>
    <recommendedName>
        <fullName evidence="12">AI-2E family transporter</fullName>
    </recommendedName>
</protein>
<feature type="transmembrane region" description="Helical" evidence="9">
    <location>
        <begin position="235"/>
        <end position="255"/>
    </location>
</feature>
<dbReference type="EMBL" id="CP001618">
    <property type="protein sequence ID" value="ACQ80858.1"/>
    <property type="molecule type" value="Genomic_DNA"/>
</dbReference>
<feature type="region of interest" description="Disordered" evidence="8">
    <location>
        <begin position="366"/>
        <end position="392"/>
    </location>
</feature>
<organism evidence="10 11">
    <name type="scientific">Beutenbergia cavernae (strain ATCC BAA-8 / DSM 12333 / CCUG 43141 / JCM 11478 / NBRC 16432 / NCIMB 13614 / HKI 0122)</name>
    <dbReference type="NCBI Taxonomy" id="471853"/>
    <lineage>
        <taxon>Bacteria</taxon>
        <taxon>Bacillati</taxon>
        <taxon>Actinomycetota</taxon>
        <taxon>Actinomycetes</taxon>
        <taxon>Micrococcales</taxon>
        <taxon>Beutenbergiaceae</taxon>
        <taxon>Beutenbergia</taxon>
    </lineage>
</organism>
<keyword evidence="5 9" id="KW-0812">Transmembrane</keyword>
<comment type="similarity">
    <text evidence="2">Belongs to the autoinducer-2 exporter (AI-2E) (TC 2.A.86) family.</text>
</comment>
<feature type="transmembrane region" description="Helical" evidence="9">
    <location>
        <begin position="261"/>
        <end position="286"/>
    </location>
</feature>
<feature type="transmembrane region" description="Helical" evidence="9">
    <location>
        <begin position="293"/>
        <end position="309"/>
    </location>
</feature>